<dbReference type="RefSeq" id="WP_244823982.1">
    <property type="nucleotide sequence ID" value="NZ_CP112998.1"/>
</dbReference>
<dbReference type="GO" id="GO:0004197">
    <property type="term" value="F:cysteine-type endopeptidase activity"/>
    <property type="evidence" value="ECO:0007669"/>
    <property type="project" value="InterPro"/>
</dbReference>
<sequence length="431" mass="48406">MRNSSLIKWMLLAFIIFCGNPSTAVSTLHFIVFADTDDPSIGESVLKTYVYLTSDLQATLSKYSGLKVVAKPFYGPDCNVANLDKTVNELNVGPNDAVLFYFVGHGWNRRLSTYPSMIFGNANTERVNLEQSSRDLEEVYKKLRAKNPRFSLVVADACNGDRMDEPQVTSTRKVLVMKPVTPNPSSLVKLFNNFRGGMIMSSSQRNTFSYSDPKGGWMSLSFQSAMGEMYSTNYTGEVSWAKFADRVKEKTMAEAQKNDTEQEPQYSIKDIYPVIGSATLATTQRSVSSSEPGKTSLSKEPCKSVTNYVNETALSGIREDLPMLIEIYEKIDSDNAVEYAETFSLFYKNQKAFYDNLGQAVFYQVDGVPQHCKPSLQTVTGWVGSNAKEVNQRYAIIQKYASQPNRLVQQARNDLPTIIQRLEEILKELDR</sequence>
<reference evidence="3" key="1">
    <citation type="submission" date="2022-11" db="EMBL/GenBank/DDBJ databases">
        <title>Dyadobacter pollutisoli sp. nov., isolated from plastic dumped soil.</title>
        <authorList>
            <person name="Kim J.M."/>
            <person name="Kim K.R."/>
            <person name="Lee J.K."/>
            <person name="Hao L."/>
            <person name="Jeon C.O."/>
        </authorList>
    </citation>
    <scope>NUCLEOTIDE SEQUENCE</scope>
    <source>
        <strain evidence="3">U1</strain>
    </source>
</reference>
<dbReference type="AlphaFoldDB" id="A0A9E8NEI7"/>
<evidence type="ECO:0000313" key="3">
    <source>
        <dbReference type="EMBL" id="WAC13091.1"/>
    </source>
</evidence>
<evidence type="ECO:0000259" key="2">
    <source>
        <dbReference type="Pfam" id="PF00656"/>
    </source>
</evidence>
<accession>A0A9E8NEI7</accession>
<evidence type="ECO:0000256" key="1">
    <source>
        <dbReference type="SAM" id="SignalP"/>
    </source>
</evidence>
<dbReference type="Proteomes" id="UP001164653">
    <property type="component" value="Chromosome"/>
</dbReference>
<dbReference type="SUPFAM" id="SSF52129">
    <property type="entry name" value="Caspase-like"/>
    <property type="match status" value="1"/>
</dbReference>
<organism evidence="3 4">
    <name type="scientific">Dyadobacter pollutisoli</name>
    <dbReference type="NCBI Taxonomy" id="2910158"/>
    <lineage>
        <taxon>Bacteria</taxon>
        <taxon>Pseudomonadati</taxon>
        <taxon>Bacteroidota</taxon>
        <taxon>Cytophagia</taxon>
        <taxon>Cytophagales</taxon>
        <taxon>Spirosomataceae</taxon>
        <taxon>Dyadobacter</taxon>
    </lineage>
</organism>
<dbReference type="Gene3D" id="3.40.50.1460">
    <property type="match status" value="1"/>
</dbReference>
<proteinExistence type="predicted"/>
<feature type="signal peptide" evidence="1">
    <location>
        <begin position="1"/>
        <end position="24"/>
    </location>
</feature>
<keyword evidence="1" id="KW-0732">Signal</keyword>
<dbReference type="Pfam" id="PF00656">
    <property type="entry name" value="Peptidase_C14"/>
    <property type="match status" value="1"/>
</dbReference>
<dbReference type="InterPro" id="IPR011600">
    <property type="entry name" value="Pept_C14_caspase"/>
</dbReference>
<dbReference type="KEGG" id="dpf:ON006_03820"/>
<evidence type="ECO:0000313" key="4">
    <source>
        <dbReference type="Proteomes" id="UP001164653"/>
    </source>
</evidence>
<feature type="chain" id="PRO_5038870212" evidence="1">
    <location>
        <begin position="25"/>
        <end position="431"/>
    </location>
</feature>
<dbReference type="EMBL" id="CP112998">
    <property type="protein sequence ID" value="WAC13091.1"/>
    <property type="molecule type" value="Genomic_DNA"/>
</dbReference>
<gene>
    <name evidence="3" type="ORF">ON006_03820</name>
</gene>
<dbReference type="GO" id="GO:0006508">
    <property type="term" value="P:proteolysis"/>
    <property type="evidence" value="ECO:0007669"/>
    <property type="project" value="InterPro"/>
</dbReference>
<dbReference type="InterPro" id="IPR029030">
    <property type="entry name" value="Caspase-like_dom_sf"/>
</dbReference>
<protein>
    <submittedName>
        <fullName evidence="3">Caspase family protein</fullName>
    </submittedName>
</protein>
<name>A0A9E8NEI7_9BACT</name>
<feature type="domain" description="Peptidase C14 caspase" evidence="2">
    <location>
        <begin position="55"/>
        <end position="268"/>
    </location>
</feature>
<keyword evidence="4" id="KW-1185">Reference proteome</keyword>